<dbReference type="InterPro" id="IPR025662">
    <property type="entry name" value="Sigma_54_int_dom_ATP-bd_1"/>
</dbReference>
<dbReference type="InterPro" id="IPR008533">
    <property type="entry name" value="DUF815"/>
</dbReference>
<dbReference type="AlphaFoldDB" id="A0A4V2V0D0"/>
<proteinExistence type="predicted"/>
<accession>A0A4V2V0D0</accession>
<evidence type="ECO:0000313" key="2">
    <source>
        <dbReference type="Proteomes" id="UP000294902"/>
    </source>
</evidence>
<dbReference type="OrthoDB" id="9812140at2"/>
<reference evidence="1 2" key="1">
    <citation type="submission" date="2019-03" db="EMBL/GenBank/DDBJ databases">
        <title>Genomic Encyclopedia of Type Strains, Phase IV (KMG-IV): sequencing the most valuable type-strain genomes for metagenomic binning, comparative biology and taxonomic classification.</title>
        <authorList>
            <person name="Goeker M."/>
        </authorList>
    </citation>
    <scope>NUCLEOTIDE SEQUENCE [LARGE SCALE GENOMIC DNA]</scope>
    <source>
        <strain evidence="1 2">DSM 24629</strain>
    </source>
</reference>
<dbReference type="RefSeq" id="WP_132251140.1">
    <property type="nucleotide sequence ID" value="NZ_SMAL01000003.1"/>
</dbReference>
<name>A0A4V2V0D0_9FIRM</name>
<dbReference type="PANTHER" id="PTHR42935:SF1">
    <property type="entry name" value="SLR0930 PROTEIN"/>
    <property type="match status" value="1"/>
</dbReference>
<dbReference type="SUPFAM" id="SSF52540">
    <property type="entry name" value="P-loop containing nucleoside triphosphate hydrolases"/>
    <property type="match status" value="1"/>
</dbReference>
<dbReference type="CDD" id="cd00009">
    <property type="entry name" value="AAA"/>
    <property type="match status" value="1"/>
</dbReference>
<evidence type="ECO:0000313" key="1">
    <source>
        <dbReference type="EMBL" id="TCT15440.1"/>
    </source>
</evidence>
<dbReference type="PANTHER" id="PTHR42935">
    <property type="entry name" value="SLR0930 PROTEIN"/>
    <property type="match status" value="1"/>
</dbReference>
<dbReference type="InterPro" id="IPR027417">
    <property type="entry name" value="P-loop_NTPase"/>
</dbReference>
<comment type="caution">
    <text evidence="1">The sequence shown here is derived from an EMBL/GenBank/DDBJ whole genome shotgun (WGS) entry which is preliminary data.</text>
</comment>
<dbReference type="Proteomes" id="UP000294902">
    <property type="component" value="Unassembled WGS sequence"/>
</dbReference>
<dbReference type="Gene3D" id="3.40.50.300">
    <property type="entry name" value="P-loop containing nucleotide triphosphate hydrolases"/>
    <property type="match status" value="1"/>
</dbReference>
<protein>
    <submittedName>
        <fullName evidence="1">Uncharacterized protein</fullName>
    </submittedName>
</protein>
<organism evidence="1 2">
    <name type="scientific">Natranaerovirga pectinivora</name>
    <dbReference type="NCBI Taxonomy" id="682400"/>
    <lineage>
        <taxon>Bacteria</taxon>
        <taxon>Bacillati</taxon>
        <taxon>Bacillota</taxon>
        <taxon>Clostridia</taxon>
        <taxon>Lachnospirales</taxon>
        <taxon>Natranaerovirgaceae</taxon>
        <taxon>Natranaerovirga</taxon>
    </lineage>
</organism>
<dbReference type="PROSITE" id="PS00675">
    <property type="entry name" value="SIGMA54_INTERACT_1"/>
    <property type="match status" value="1"/>
</dbReference>
<dbReference type="Pfam" id="PF05673">
    <property type="entry name" value="DUF815"/>
    <property type="match status" value="1"/>
</dbReference>
<sequence length="424" mass="50332">MEKNKELHLIIYNKFEQDPIIKKLITLRNDELDYESIKITYFELCRGLIEEGNKNKWNGNLLYKYIAWCLLNEENVFSLMYEKTERKEKEPILEMVQNDINTIKELLKIDYVGIDKKLNTNLLSSLFHYNYNAEIKEEDYFNKVYEELKNGTTKSVVQSIIEFYYNVGVGQFAWYKGFRWSEEGISPIEAIEEHKFIDLIGVDPQKKKVMKNTESFLEGNKGNNVLLYGDSGTGKSSMIKAVLNEYHDKGLRMIEVYKYQFKELPNIIRTIRERPYKWILFFDDLSFEDFEIEYKYLKAIIEGSLEKKSNNILIYATSNRRHLITESWKDRVMGEDEVHTNDTMEEKLSLSERFGLSIMFLTTNQKQYLEIVKAKALKEKIDIDDEKLLRLALQWELQHGSFSGRVAEQFIYTLKGKEHINYKY</sequence>
<keyword evidence="2" id="KW-1185">Reference proteome</keyword>
<dbReference type="EMBL" id="SMAL01000003">
    <property type="protein sequence ID" value="TCT15440.1"/>
    <property type="molecule type" value="Genomic_DNA"/>
</dbReference>
<gene>
    <name evidence="1" type="ORF">EDC18_103145</name>
</gene>